<evidence type="ECO:0000313" key="1">
    <source>
        <dbReference type="EMBL" id="BAS84965.1"/>
    </source>
</evidence>
<evidence type="ECO:0000313" key="2">
    <source>
        <dbReference type="Proteomes" id="UP000059680"/>
    </source>
</evidence>
<dbReference type="InParanoid" id="A0A0P0VZI2"/>
<organism evidence="1 2">
    <name type="scientific">Oryza sativa subsp. japonica</name>
    <name type="common">Rice</name>
    <dbReference type="NCBI Taxonomy" id="39947"/>
    <lineage>
        <taxon>Eukaryota</taxon>
        <taxon>Viridiplantae</taxon>
        <taxon>Streptophyta</taxon>
        <taxon>Embryophyta</taxon>
        <taxon>Tracheophyta</taxon>
        <taxon>Spermatophyta</taxon>
        <taxon>Magnoliopsida</taxon>
        <taxon>Liliopsida</taxon>
        <taxon>Poales</taxon>
        <taxon>Poaceae</taxon>
        <taxon>BOP clade</taxon>
        <taxon>Oryzoideae</taxon>
        <taxon>Oryzeae</taxon>
        <taxon>Oryzinae</taxon>
        <taxon>Oryza</taxon>
        <taxon>Oryza sativa</taxon>
    </lineage>
</organism>
<dbReference type="AlphaFoldDB" id="A0A0P0VZI2"/>
<reference evidence="1 2" key="2">
    <citation type="journal article" date="2013" name="Plant Cell Physiol.">
        <title>Rice Annotation Project Database (RAP-DB): an integrative and interactive database for rice genomics.</title>
        <authorList>
            <person name="Sakai H."/>
            <person name="Lee S.S."/>
            <person name="Tanaka T."/>
            <person name="Numa H."/>
            <person name="Kim J."/>
            <person name="Kawahara Y."/>
            <person name="Wakimoto H."/>
            <person name="Yang C.C."/>
            <person name="Iwamoto M."/>
            <person name="Abe T."/>
            <person name="Yamada Y."/>
            <person name="Muto A."/>
            <person name="Inokuchi H."/>
            <person name="Ikemura T."/>
            <person name="Matsumoto T."/>
            <person name="Sasaki T."/>
            <person name="Itoh T."/>
        </authorList>
    </citation>
    <scope>NUCLEOTIDE SEQUENCE [LARGE SCALE GENOMIC DNA]</scope>
    <source>
        <strain evidence="2">cv. Nipponbare</strain>
    </source>
</reference>
<dbReference type="Gramene" id="Os03t0568000-00">
    <property type="protein sequence ID" value="Os03t0568000-00"/>
    <property type="gene ID" value="Os03g0568000"/>
</dbReference>
<sequence>MLWQEHTVCEPSTMDTHHHVDGVNQPRKPGDIGAHIGLVNHHLKAKLLCHGNDLIQVEKHSCTVPLDDEQPWLDLGVLTEHGHTVPAQRVSSTHESVEISHRIVVRCLG</sequence>
<protein>
    <submittedName>
        <fullName evidence="1">Os03g0568000 protein</fullName>
    </submittedName>
</protein>
<keyword evidence="2" id="KW-1185">Reference proteome</keyword>
<dbReference type="EMBL" id="AP014959">
    <property type="protein sequence ID" value="BAS84965.1"/>
    <property type="molecule type" value="Genomic_DNA"/>
</dbReference>
<gene>
    <name evidence="1" type="ordered locus">Os03g0568000</name>
    <name evidence="1" type="ORF">OSNPB_030568000</name>
</gene>
<reference evidence="1 2" key="3">
    <citation type="journal article" date="2013" name="Rice">
        <title>Improvement of the Oryza sativa Nipponbare reference genome using next generation sequence and optical map data.</title>
        <authorList>
            <person name="Kawahara Y."/>
            <person name="de la Bastide M."/>
            <person name="Hamilton J.P."/>
            <person name="Kanamori H."/>
            <person name="McCombie W.R."/>
            <person name="Ouyang S."/>
            <person name="Schwartz D.C."/>
            <person name="Tanaka T."/>
            <person name="Wu J."/>
            <person name="Zhou S."/>
            <person name="Childs K.L."/>
            <person name="Davidson R.M."/>
            <person name="Lin H."/>
            <person name="Quesada-Ocampo L."/>
            <person name="Vaillancourt B."/>
            <person name="Sakai H."/>
            <person name="Lee S.S."/>
            <person name="Kim J."/>
            <person name="Numa H."/>
            <person name="Itoh T."/>
            <person name="Buell C.R."/>
            <person name="Matsumoto T."/>
        </authorList>
    </citation>
    <scope>NUCLEOTIDE SEQUENCE [LARGE SCALE GENOMIC DNA]</scope>
    <source>
        <strain evidence="2">cv. Nipponbare</strain>
    </source>
</reference>
<accession>A0A0P0VZI2</accession>
<proteinExistence type="predicted"/>
<reference evidence="2" key="1">
    <citation type="journal article" date="2005" name="Nature">
        <title>The map-based sequence of the rice genome.</title>
        <authorList>
            <consortium name="International rice genome sequencing project (IRGSP)"/>
            <person name="Matsumoto T."/>
            <person name="Wu J."/>
            <person name="Kanamori H."/>
            <person name="Katayose Y."/>
            <person name="Fujisawa M."/>
            <person name="Namiki N."/>
            <person name="Mizuno H."/>
            <person name="Yamamoto K."/>
            <person name="Antonio B.A."/>
            <person name="Baba T."/>
            <person name="Sakata K."/>
            <person name="Nagamura Y."/>
            <person name="Aoki H."/>
            <person name="Arikawa K."/>
            <person name="Arita K."/>
            <person name="Bito T."/>
            <person name="Chiden Y."/>
            <person name="Fujitsuka N."/>
            <person name="Fukunaka R."/>
            <person name="Hamada M."/>
            <person name="Harada C."/>
            <person name="Hayashi A."/>
            <person name="Hijishita S."/>
            <person name="Honda M."/>
            <person name="Hosokawa S."/>
            <person name="Ichikawa Y."/>
            <person name="Idonuma A."/>
            <person name="Iijima M."/>
            <person name="Ikeda M."/>
            <person name="Ikeno M."/>
            <person name="Ito K."/>
            <person name="Ito S."/>
            <person name="Ito T."/>
            <person name="Ito Y."/>
            <person name="Ito Y."/>
            <person name="Iwabuchi A."/>
            <person name="Kamiya K."/>
            <person name="Karasawa W."/>
            <person name="Kurita K."/>
            <person name="Katagiri S."/>
            <person name="Kikuta A."/>
            <person name="Kobayashi H."/>
            <person name="Kobayashi N."/>
            <person name="Machita K."/>
            <person name="Maehara T."/>
            <person name="Masukawa M."/>
            <person name="Mizubayashi T."/>
            <person name="Mukai Y."/>
            <person name="Nagasaki H."/>
            <person name="Nagata Y."/>
            <person name="Naito S."/>
            <person name="Nakashima M."/>
            <person name="Nakama Y."/>
            <person name="Nakamichi Y."/>
            <person name="Nakamura M."/>
            <person name="Meguro A."/>
            <person name="Negishi M."/>
            <person name="Ohta I."/>
            <person name="Ohta T."/>
            <person name="Okamoto M."/>
            <person name="Ono N."/>
            <person name="Saji S."/>
            <person name="Sakaguchi M."/>
            <person name="Sakai K."/>
            <person name="Shibata M."/>
            <person name="Shimokawa T."/>
            <person name="Song J."/>
            <person name="Takazaki Y."/>
            <person name="Terasawa K."/>
            <person name="Tsugane M."/>
            <person name="Tsuji K."/>
            <person name="Ueda S."/>
            <person name="Waki K."/>
            <person name="Yamagata H."/>
            <person name="Yamamoto M."/>
            <person name="Yamamoto S."/>
            <person name="Yamane H."/>
            <person name="Yoshiki S."/>
            <person name="Yoshihara R."/>
            <person name="Yukawa K."/>
            <person name="Zhong H."/>
            <person name="Yano M."/>
            <person name="Yuan Q."/>
            <person name="Ouyang S."/>
            <person name="Liu J."/>
            <person name="Jones K.M."/>
            <person name="Gansberger K."/>
            <person name="Moffat K."/>
            <person name="Hill J."/>
            <person name="Bera J."/>
            <person name="Fadrosh D."/>
            <person name="Jin S."/>
            <person name="Johri S."/>
            <person name="Kim M."/>
            <person name="Overton L."/>
            <person name="Reardon M."/>
            <person name="Tsitrin T."/>
            <person name="Vuong H."/>
            <person name="Weaver B."/>
            <person name="Ciecko A."/>
            <person name="Tallon L."/>
            <person name="Jackson J."/>
            <person name="Pai G."/>
            <person name="Aken S.V."/>
            <person name="Utterback T."/>
            <person name="Reidmuller S."/>
            <person name="Feldblyum T."/>
            <person name="Hsiao J."/>
            <person name="Zismann V."/>
            <person name="Iobst S."/>
            <person name="de Vazeille A.R."/>
            <person name="Buell C.R."/>
            <person name="Ying K."/>
            <person name="Li Y."/>
            <person name="Lu T."/>
            <person name="Huang Y."/>
            <person name="Zhao Q."/>
            <person name="Feng Q."/>
            <person name="Zhang L."/>
            <person name="Zhu J."/>
            <person name="Weng Q."/>
            <person name="Mu J."/>
            <person name="Lu Y."/>
            <person name="Fan D."/>
            <person name="Liu Y."/>
            <person name="Guan J."/>
            <person name="Zhang Y."/>
            <person name="Yu S."/>
            <person name="Liu X."/>
            <person name="Zhang Y."/>
            <person name="Hong G."/>
            <person name="Han B."/>
            <person name="Choisne N."/>
            <person name="Demange N."/>
            <person name="Orjeda G."/>
            <person name="Samain S."/>
            <person name="Cattolico L."/>
            <person name="Pelletier E."/>
            <person name="Couloux A."/>
            <person name="Segurens B."/>
            <person name="Wincker P."/>
            <person name="D'Hont A."/>
            <person name="Scarpelli C."/>
            <person name="Weissenbach J."/>
            <person name="Salanoubat M."/>
            <person name="Quetier F."/>
            <person name="Yu Y."/>
            <person name="Kim H.R."/>
            <person name="Rambo T."/>
            <person name="Currie J."/>
            <person name="Collura K."/>
            <person name="Luo M."/>
            <person name="Yang T."/>
            <person name="Ammiraju J.S.S."/>
            <person name="Engler F."/>
            <person name="Soderlund C."/>
            <person name="Wing R.A."/>
            <person name="Palmer L.E."/>
            <person name="de la Bastide M."/>
            <person name="Spiegel L."/>
            <person name="Nascimento L."/>
            <person name="Zutavern T."/>
            <person name="O'Shaughnessy A."/>
            <person name="Dike S."/>
            <person name="Dedhia N."/>
            <person name="Preston R."/>
            <person name="Balija V."/>
            <person name="McCombie W.R."/>
            <person name="Chow T."/>
            <person name="Chen H."/>
            <person name="Chung M."/>
            <person name="Chen C."/>
            <person name="Shaw J."/>
            <person name="Wu H."/>
            <person name="Hsiao K."/>
            <person name="Chao Y."/>
            <person name="Chu M."/>
            <person name="Cheng C."/>
            <person name="Hour A."/>
            <person name="Lee P."/>
            <person name="Lin S."/>
            <person name="Lin Y."/>
            <person name="Liou J."/>
            <person name="Liu S."/>
            <person name="Hsing Y."/>
            <person name="Raghuvanshi S."/>
            <person name="Mohanty A."/>
            <person name="Bharti A.K."/>
            <person name="Gaur A."/>
            <person name="Gupta V."/>
            <person name="Kumar D."/>
            <person name="Ravi V."/>
            <person name="Vij S."/>
            <person name="Kapur A."/>
            <person name="Khurana P."/>
            <person name="Khurana P."/>
            <person name="Khurana J.P."/>
            <person name="Tyagi A.K."/>
            <person name="Gaikwad K."/>
            <person name="Singh A."/>
            <person name="Dalal V."/>
            <person name="Srivastava S."/>
            <person name="Dixit A."/>
            <person name="Pal A.K."/>
            <person name="Ghazi I.A."/>
            <person name="Yadav M."/>
            <person name="Pandit A."/>
            <person name="Bhargava A."/>
            <person name="Sureshbabu K."/>
            <person name="Batra K."/>
            <person name="Sharma T.R."/>
            <person name="Mohapatra T."/>
            <person name="Singh N.K."/>
            <person name="Messing J."/>
            <person name="Nelson A.B."/>
            <person name="Fuks G."/>
            <person name="Kavchok S."/>
            <person name="Keizer G."/>
            <person name="Linton E."/>
            <person name="Llaca V."/>
            <person name="Song R."/>
            <person name="Tanyolac B."/>
            <person name="Young S."/>
            <person name="Ho-Il K."/>
            <person name="Hahn J.H."/>
            <person name="Sangsakoo G."/>
            <person name="Vanavichit A."/>
            <person name="de Mattos Luiz.A.T."/>
            <person name="Zimmer P.D."/>
            <person name="Malone G."/>
            <person name="Dellagostin O."/>
            <person name="de Oliveira A.C."/>
            <person name="Bevan M."/>
            <person name="Bancroft I."/>
            <person name="Minx P."/>
            <person name="Cordum H."/>
            <person name="Wilson R."/>
            <person name="Cheng Z."/>
            <person name="Jin W."/>
            <person name="Jiang J."/>
            <person name="Leong S.A."/>
            <person name="Iwama H."/>
            <person name="Gojobori T."/>
            <person name="Itoh T."/>
            <person name="Niimura Y."/>
            <person name="Fujii Y."/>
            <person name="Habara T."/>
            <person name="Sakai H."/>
            <person name="Sato Y."/>
            <person name="Wilson G."/>
            <person name="Kumar K."/>
            <person name="McCouch S."/>
            <person name="Juretic N."/>
            <person name="Hoen D."/>
            <person name="Wright S."/>
            <person name="Bruskiewich R."/>
            <person name="Bureau T."/>
            <person name="Miyao A."/>
            <person name="Hirochika H."/>
            <person name="Nishikawa T."/>
            <person name="Kadowaki K."/>
            <person name="Sugiura M."/>
            <person name="Burr B."/>
            <person name="Sasaki T."/>
        </authorList>
    </citation>
    <scope>NUCLEOTIDE SEQUENCE [LARGE SCALE GENOMIC DNA]</scope>
    <source>
        <strain evidence="2">cv. Nipponbare</strain>
    </source>
</reference>
<dbReference type="PaxDb" id="39947-A0A0P0VZI2"/>
<dbReference type="Proteomes" id="UP000059680">
    <property type="component" value="Chromosome 3"/>
</dbReference>
<name>A0A0P0VZI2_ORYSJ</name>